<evidence type="ECO:0000313" key="2">
    <source>
        <dbReference type="WBParaSite" id="MhA1_Contig7.frz3.gene24"/>
    </source>
</evidence>
<dbReference type="AlphaFoldDB" id="A0A1I8BW84"/>
<keyword evidence="1" id="KW-1185">Reference proteome</keyword>
<dbReference type="WBParaSite" id="MhA1_Contig7.frz3.gene24">
    <property type="protein sequence ID" value="MhA1_Contig7.frz3.gene24"/>
    <property type="gene ID" value="MhA1_Contig7.frz3.gene24"/>
</dbReference>
<evidence type="ECO:0000313" key="1">
    <source>
        <dbReference type="Proteomes" id="UP000095281"/>
    </source>
</evidence>
<reference evidence="2" key="1">
    <citation type="submission" date="2016-11" db="UniProtKB">
        <authorList>
            <consortium name="WormBaseParasite"/>
        </authorList>
    </citation>
    <scope>IDENTIFICATION</scope>
</reference>
<proteinExistence type="predicted"/>
<sequence>MIITMDIYQKHLERISNHCLTAREEEEIYGNKSKAGLVSLFNLDILDLAIKQIGLNELRQILKLKKQKINNNGEVKEEFEDENQNDTYKVLAHFQKKVHRYSWDVLAALRFWPEDVQNAENFLDKTFPEVRQLFQLKYKEMEICKKPFDMKTTDEVLAAFINTRGIIYKAISNSTSESSSALYGNLTSKCYFENDFLKINFPS</sequence>
<protein>
    <submittedName>
        <fullName evidence="2">Uncharacterized protein</fullName>
    </submittedName>
</protein>
<accession>A0A1I8BW84</accession>
<name>A0A1I8BW84_MELHA</name>
<organism evidence="1 2">
    <name type="scientific">Meloidogyne hapla</name>
    <name type="common">Root-knot nematode worm</name>
    <dbReference type="NCBI Taxonomy" id="6305"/>
    <lineage>
        <taxon>Eukaryota</taxon>
        <taxon>Metazoa</taxon>
        <taxon>Ecdysozoa</taxon>
        <taxon>Nematoda</taxon>
        <taxon>Chromadorea</taxon>
        <taxon>Rhabditida</taxon>
        <taxon>Tylenchina</taxon>
        <taxon>Tylenchomorpha</taxon>
        <taxon>Tylenchoidea</taxon>
        <taxon>Meloidogynidae</taxon>
        <taxon>Meloidogyninae</taxon>
        <taxon>Meloidogyne</taxon>
    </lineage>
</organism>
<dbReference type="Proteomes" id="UP000095281">
    <property type="component" value="Unplaced"/>
</dbReference>